<comment type="subunit">
    <text evidence="3">Component of the nexin-dynein regulatory complex (N-DRC).</text>
</comment>
<evidence type="ECO:0000256" key="12">
    <source>
        <dbReference type="SAM" id="MobiDB-lite"/>
    </source>
</evidence>
<evidence type="ECO:0000256" key="3">
    <source>
        <dbReference type="ARBA" id="ARBA00011248"/>
    </source>
</evidence>
<name>K0SV04_THAOC</name>
<keyword evidence="7" id="KW-0969">Cilium</keyword>
<keyword evidence="9" id="KW-0966">Cell projection</keyword>
<keyword evidence="14" id="KW-1185">Reference proteome</keyword>
<dbReference type="PANTHER" id="PTHR28656:SF1">
    <property type="entry name" value="COILED-COIL DOMAIN-CONTAINING PROTEIN 153"/>
    <property type="match status" value="1"/>
</dbReference>
<protein>
    <recommendedName>
        <fullName evidence="11">Dynein regulatory complex protein 12</fullName>
    </recommendedName>
</protein>
<proteinExistence type="inferred from homology"/>
<evidence type="ECO:0000256" key="11">
    <source>
        <dbReference type="ARBA" id="ARBA00044800"/>
    </source>
</evidence>
<evidence type="ECO:0000256" key="7">
    <source>
        <dbReference type="ARBA" id="ARBA00023069"/>
    </source>
</evidence>
<evidence type="ECO:0000256" key="8">
    <source>
        <dbReference type="ARBA" id="ARBA00023212"/>
    </source>
</evidence>
<evidence type="ECO:0000256" key="1">
    <source>
        <dbReference type="ARBA" id="ARBA00003029"/>
    </source>
</evidence>
<comment type="caution">
    <text evidence="13">The sequence shown here is derived from an EMBL/GenBank/DDBJ whole genome shotgun (WGS) entry which is preliminary data.</text>
</comment>
<dbReference type="eggNOG" id="ENOG502R8DQ">
    <property type="taxonomic scope" value="Eukaryota"/>
</dbReference>
<keyword evidence="6" id="KW-0175">Coiled coil</keyword>
<dbReference type="Proteomes" id="UP000266841">
    <property type="component" value="Unassembled WGS sequence"/>
</dbReference>
<comment type="function">
    <text evidence="1">Component of the nexin-dynein regulatory complex (N-DRC), a key regulator of ciliary/flagellar motility which maintains the alignment and integrity of the distal axoneme and regulates microtubule sliding in motile axonemes.</text>
</comment>
<evidence type="ECO:0000313" key="13">
    <source>
        <dbReference type="EMBL" id="EJK69245.1"/>
    </source>
</evidence>
<organism evidence="13 14">
    <name type="scientific">Thalassiosira oceanica</name>
    <name type="common">Marine diatom</name>
    <dbReference type="NCBI Taxonomy" id="159749"/>
    <lineage>
        <taxon>Eukaryota</taxon>
        <taxon>Sar</taxon>
        <taxon>Stramenopiles</taxon>
        <taxon>Ochrophyta</taxon>
        <taxon>Bacillariophyta</taxon>
        <taxon>Coscinodiscophyceae</taxon>
        <taxon>Thalassiosirophycidae</taxon>
        <taxon>Thalassiosirales</taxon>
        <taxon>Thalassiosiraceae</taxon>
        <taxon>Thalassiosira</taxon>
    </lineage>
</organism>
<dbReference type="CDD" id="cd21931">
    <property type="entry name" value="TD_EMAP-like"/>
    <property type="match status" value="1"/>
</dbReference>
<dbReference type="OrthoDB" id="10264405at2759"/>
<evidence type="ECO:0000256" key="5">
    <source>
        <dbReference type="ARBA" id="ARBA00022846"/>
    </source>
</evidence>
<comment type="subcellular location">
    <subcellularLocation>
        <location evidence="2">Cytoplasm</location>
        <location evidence="2">Cytoskeleton</location>
        <location evidence="2">Flagellum axoneme</location>
    </subcellularLocation>
</comment>
<dbReference type="InterPro" id="IPR049813">
    <property type="entry name" value="Elp-1-like_TD"/>
</dbReference>
<evidence type="ECO:0000256" key="4">
    <source>
        <dbReference type="ARBA" id="ARBA00022490"/>
    </source>
</evidence>
<keyword evidence="8" id="KW-0206">Cytoskeleton</keyword>
<sequence length="171" mass="19725">MPPKKGKGGKKKAGDTEVNGLPMLPEDRVMYLESKEKALENELAQRSESAALALSEYVSTKEILDKTREEAETLRESTHGILQSMTRQYRGMEEDLLQKIVTREKKIQEQRDEIAMLKASFAEHKKQKVWELRQKDDEMASLRKETKELCQHFGGLLKEARTFITETLAER</sequence>
<evidence type="ECO:0000256" key="2">
    <source>
        <dbReference type="ARBA" id="ARBA00004611"/>
    </source>
</evidence>
<comment type="similarity">
    <text evidence="10">Belongs to the DRC12 family.</text>
</comment>
<feature type="compositionally biased region" description="Basic residues" evidence="12">
    <location>
        <begin position="1"/>
        <end position="11"/>
    </location>
</feature>
<dbReference type="EMBL" id="AGNL01010317">
    <property type="protein sequence ID" value="EJK69245.1"/>
    <property type="molecule type" value="Genomic_DNA"/>
</dbReference>
<evidence type="ECO:0000313" key="14">
    <source>
        <dbReference type="Proteomes" id="UP000266841"/>
    </source>
</evidence>
<dbReference type="PANTHER" id="PTHR28656">
    <property type="entry name" value="COILED-COIL DOMAIN-CONTAINING PROTEIN 153"/>
    <property type="match status" value="1"/>
</dbReference>
<gene>
    <name evidence="13" type="ORF">THAOC_09515</name>
</gene>
<dbReference type="OMA" id="HAKYKEQ"/>
<keyword evidence="5" id="KW-0282">Flagellum</keyword>
<evidence type="ECO:0000256" key="10">
    <source>
        <dbReference type="ARBA" id="ARBA00044754"/>
    </source>
</evidence>
<evidence type="ECO:0000256" key="9">
    <source>
        <dbReference type="ARBA" id="ARBA00023273"/>
    </source>
</evidence>
<evidence type="ECO:0000256" key="6">
    <source>
        <dbReference type="ARBA" id="ARBA00023054"/>
    </source>
</evidence>
<feature type="region of interest" description="Disordered" evidence="12">
    <location>
        <begin position="1"/>
        <end position="22"/>
    </location>
</feature>
<keyword evidence="4" id="KW-0963">Cytoplasm</keyword>
<dbReference type="AlphaFoldDB" id="K0SV04"/>
<dbReference type="InterPro" id="IPR033585">
    <property type="entry name" value="DRC12-like"/>
</dbReference>
<accession>K0SV04</accession>
<reference evidence="13 14" key="1">
    <citation type="journal article" date="2012" name="Genome Biol.">
        <title>Genome and low-iron response of an oceanic diatom adapted to chronic iron limitation.</title>
        <authorList>
            <person name="Lommer M."/>
            <person name="Specht M."/>
            <person name="Roy A.S."/>
            <person name="Kraemer L."/>
            <person name="Andreson R."/>
            <person name="Gutowska M.A."/>
            <person name="Wolf J."/>
            <person name="Bergner S.V."/>
            <person name="Schilhabel M.B."/>
            <person name="Klostermeier U.C."/>
            <person name="Beiko R.G."/>
            <person name="Rosenstiel P."/>
            <person name="Hippler M."/>
            <person name="Laroche J."/>
        </authorList>
    </citation>
    <scope>NUCLEOTIDE SEQUENCE [LARGE SCALE GENOMIC DNA]</scope>
    <source>
        <strain evidence="13 14">CCMP1005</strain>
    </source>
</reference>